<evidence type="ECO:0000313" key="2">
    <source>
        <dbReference type="EMBL" id="KAF6125090.1"/>
    </source>
</evidence>
<feature type="compositionally biased region" description="Basic and acidic residues" evidence="1">
    <location>
        <begin position="1"/>
        <end position="10"/>
    </location>
</feature>
<comment type="caution">
    <text evidence="2">The sequence shown here is derived from an EMBL/GenBank/DDBJ whole genome shotgun (WGS) entry which is preliminary data.</text>
</comment>
<sequence>MNVAREEEQRAGGPGRGGGGGAPLVSENALQRPGIVSTPLALAFCLRGTGWPRVLAALWASLAREWALRVIVLGQQTDTGPGCRAEAATPRDTPCSLGVGGGPFNPAGPARPVAPGGPPELLGAAGRKPKSGRESGSRNPRL</sequence>
<accession>A0A834BC89</accession>
<feature type="region of interest" description="Disordered" evidence="1">
    <location>
        <begin position="78"/>
        <end position="142"/>
    </location>
</feature>
<organism evidence="2 3">
    <name type="scientific">Phyllostomus discolor</name>
    <name type="common">pale spear-nosed bat</name>
    <dbReference type="NCBI Taxonomy" id="89673"/>
    <lineage>
        <taxon>Eukaryota</taxon>
        <taxon>Metazoa</taxon>
        <taxon>Chordata</taxon>
        <taxon>Craniata</taxon>
        <taxon>Vertebrata</taxon>
        <taxon>Euteleostomi</taxon>
        <taxon>Mammalia</taxon>
        <taxon>Eutheria</taxon>
        <taxon>Laurasiatheria</taxon>
        <taxon>Chiroptera</taxon>
        <taxon>Yangochiroptera</taxon>
        <taxon>Phyllostomidae</taxon>
        <taxon>Phyllostominae</taxon>
        <taxon>Phyllostomus</taxon>
    </lineage>
</organism>
<dbReference type="Proteomes" id="UP000664940">
    <property type="component" value="Unassembled WGS sequence"/>
</dbReference>
<evidence type="ECO:0000256" key="1">
    <source>
        <dbReference type="SAM" id="MobiDB-lite"/>
    </source>
</evidence>
<protein>
    <submittedName>
        <fullName evidence="2">Uncharacterized protein</fullName>
    </submittedName>
</protein>
<dbReference type="AlphaFoldDB" id="A0A834BC89"/>
<name>A0A834BC89_9CHIR</name>
<evidence type="ECO:0000313" key="3">
    <source>
        <dbReference type="Proteomes" id="UP000664940"/>
    </source>
</evidence>
<dbReference type="EMBL" id="JABVXQ010000002">
    <property type="protein sequence ID" value="KAF6125090.1"/>
    <property type="molecule type" value="Genomic_DNA"/>
</dbReference>
<feature type="region of interest" description="Disordered" evidence="1">
    <location>
        <begin position="1"/>
        <end position="26"/>
    </location>
</feature>
<feature type="compositionally biased region" description="Low complexity" evidence="1">
    <location>
        <begin position="107"/>
        <end position="126"/>
    </location>
</feature>
<feature type="compositionally biased region" description="Gly residues" evidence="1">
    <location>
        <begin position="12"/>
        <end position="22"/>
    </location>
</feature>
<reference evidence="2 3" key="1">
    <citation type="journal article" date="2020" name="Nature">
        <title>Six reference-quality genomes reveal evolution of bat adaptations.</title>
        <authorList>
            <person name="Jebb D."/>
            <person name="Huang Z."/>
            <person name="Pippel M."/>
            <person name="Hughes G.M."/>
            <person name="Lavrichenko K."/>
            <person name="Devanna P."/>
            <person name="Winkler S."/>
            <person name="Jermiin L.S."/>
            <person name="Skirmuntt E.C."/>
            <person name="Katzourakis A."/>
            <person name="Burkitt-Gray L."/>
            <person name="Ray D.A."/>
            <person name="Sullivan K.A.M."/>
            <person name="Roscito J.G."/>
            <person name="Kirilenko B.M."/>
            <person name="Davalos L.M."/>
            <person name="Corthals A.P."/>
            <person name="Power M.L."/>
            <person name="Jones G."/>
            <person name="Ransome R.D."/>
            <person name="Dechmann D.K.N."/>
            <person name="Locatelli A.G."/>
            <person name="Puechmaille S.J."/>
            <person name="Fedrigo O."/>
            <person name="Jarvis E.D."/>
            <person name="Hiller M."/>
            <person name="Vernes S.C."/>
            <person name="Myers E.W."/>
            <person name="Teeling E.C."/>
        </authorList>
    </citation>
    <scope>NUCLEOTIDE SEQUENCE [LARGE SCALE GENOMIC DNA]</scope>
    <source>
        <strain evidence="2">Bat1K_MPI-CBG_1</strain>
    </source>
</reference>
<proteinExistence type="predicted"/>
<gene>
    <name evidence="2" type="ORF">HJG60_009641</name>
</gene>